<evidence type="ECO:0000256" key="3">
    <source>
        <dbReference type="ARBA" id="ARBA00022801"/>
    </source>
</evidence>
<keyword evidence="6" id="KW-1185">Reference proteome</keyword>
<evidence type="ECO:0000313" key="5">
    <source>
        <dbReference type="EMBL" id="RRJ82656.1"/>
    </source>
</evidence>
<feature type="signal peptide" evidence="4">
    <location>
        <begin position="1"/>
        <end position="20"/>
    </location>
</feature>
<evidence type="ECO:0000256" key="2">
    <source>
        <dbReference type="ARBA" id="ARBA00022722"/>
    </source>
</evidence>
<dbReference type="EMBL" id="QWEZ01000002">
    <property type="protein sequence ID" value="RRJ82656.1"/>
    <property type="molecule type" value="Genomic_DNA"/>
</dbReference>
<organism evidence="5 6">
    <name type="scientific">Aestuariirhabdus litorea</name>
    <dbReference type="NCBI Taxonomy" id="2528527"/>
    <lineage>
        <taxon>Bacteria</taxon>
        <taxon>Pseudomonadati</taxon>
        <taxon>Pseudomonadota</taxon>
        <taxon>Gammaproteobacteria</taxon>
        <taxon>Oceanospirillales</taxon>
        <taxon>Aestuariirhabdaceae</taxon>
        <taxon>Aestuariirhabdus</taxon>
    </lineage>
</organism>
<sequence>MPPLRTLLCLFLFSPSLLLAADTFSAAKREAREIYADNPSSFYCNCRYQTQGKKLVPDLASCGYQVRKQPRRAERIEWEHVVPAWTLGHQRQCWQEGGRKGCRQDPVFNRMEADLHNLVPAIGEINGDRSNFRFSLLGPSPQRYGRCDFKVDFKARKVEPPEAVRGEIARISLYMHQKYGLSMSPAQRRLLEEWHRRYPVSDWERTRNQRVAARQGDSNPWVSAH</sequence>
<dbReference type="RefSeq" id="WP_125016597.1">
    <property type="nucleotide sequence ID" value="NZ_QWEZ01000002.1"/>
</dbReference>
<dbReference type="AlphaFoldDB" id="A0A3P3VLX2"/>
<reference evidence="5 6" key="2">
    <citation type="submission" date="2018-12" db="EMBL/GenBank/DDBJ databases">
        <title>Simiduia agarivorans gen. nov., sp. nov., a marine, agarolytic bacterium isolated from shallow coastal water from Keelung, Taiwan.</title>
        <authorList>
            <person name="Shieh W.Y."/>
        </authorList>
    </citation>
    <scope>NUCLEOTIDE SEQUENCE [LARGE SCALE GENOMIC DNA]</scope>
    <source>
        <strain evidence="5 6">GTF-13</strain>
    </source>
</reference>
<dbReference type="PANTHER" id="PTHR33607">
    <property type="entry name" value="ENDONUCLEASE-1"/>
    <property type="match status" value="1"/>
</dbReference>
<dbReference type="GO" id="GO:0016787">
    <property type="term" value="F:hydrolase activity"/>
    <property type="evidence" value="ECO:0007669"/>
    <property type="project" value="UniProtKB-KW"/>
</dbReference>
<gene>
    <name evidence="5" type="ORF">D0544_12400</name>
</gene>
<keyword evidence="2" id="KW-0540">Nuclease</keyword>
<keyword evidence="3" id="KW-0378">Hydrolase</keyword>
<feature type="chain" id="PRO_5018086437" evidence="4">
    <location>
        <begin position="21"/>
        <end position="225"/>
    </location>
</feature>
<evidence type="ECO:0000256" key="1">
    <source>
        <dbReference type="ARBA" id="ARBA00006429"/>
    </source>
</evidence>
<evidence type="ECO:0000313" key="6">
    <source>
        <dbReference type="Proteomes" id="UP000280792"/>
    </source>
</evidence>
<comment type="caution">
    <text evidence="5">The sequence shown here is derived from an EMBL/GenBank/DDBJ whole genome shotgun (WGS) entry which is preliminary data.</text>
</comment>
<dbReference type="InterPro" id="IPR007346">
    <property type="entry name" value="Endonuclease-I"/>
</dbReference>
<dbReference type="Proteomes" id="UP000280792">
    <property type="component" value="Unassembled WGS sequence"/>
</dbReference>
<reference evidence="5 6" key="1">
    <citation type="submission" date="2018-08" db="EMBL/GenBank/DDBJ databases">
        <authorList>
            <person name="Khan S.A."/>
        </authorList>
    </citation>
    <scope>NUCLEOTIDE SEQUENCE [LARGE SCALE GENOMIC DNA]</scope>
    <source>
        <strain evidence="5 6">GTF-13</strain>
    </source>
</reference>
<dbReference type="GO" id="GO:0004518">
    <property type="term" value="F:nuclease activity"/>
    <property type="evidence" value="ECO:0007669"/>
    <property type="project" value="UniProtKB-KW"/>
</dbReference>
<dbReference type="SUPFAM" id="SSF54060">
    <property type="entry name" value="His-Me finger endonucleases"/>
    <property type="match status" value="1"/>
</dbReference>
<name>A0A3P3VLX2_9GAMM</name>
<dbReference type="Pfam" id="PF04231">
    <property type="entry name" value="Endonuclease_1"/>
    <property type="match status" value="1"/>
</dbReference>
<protein>
    <submittedName>
        <fullName evidence="5">Deoxyribonuclease I</fullName>
    </submittedName>
</protein>
<comment type="similarity">
    <text evidence="1">Belongs to the EndA/NucM nuclease family.</text>
</comment>
<evidence type="ECO:0000256" key="4">
    <source>
        <dbReference type="SAM" id="SignalP"/>
    </source>
</evidence>
<accession>A0A3P3VLX2</accession>
<keyword evidence="4" id="KW-0732">Signal</keyword>
<proteinExistence type="inferred from homology"/>
<dbReference type="InterPro" id="IPR044925">
    <property type="entry name" value="His-Me_finger_sf"/>
</dbReference>
<dbReference type="PANTHER" id="PTHR33607:SF2">
    <property type="entry name" value="ENDONUCLEASE-1"/>
    <property type="match status" value="1"/>
</dbReference>